<sequence length="420" mass="46005">MIGQIIKKQLLLLWRNPMQLVLLAGLPIILIAILGTALSGMMEGGSPNINMKIGFINHGDEEKQIDQFIADMEEELPSETVESIRPAVEQWKPAAMLKDVFDNEELKEMTQFNEAQPAERDKILADDSYTAVIEIPENFTYETLENRILDKTNEPALNVSLNNGHQIGSSIVNDILHQFQEQLTLGEFLANEGIDQTVLQLDEGLVPGDKTSISQKNPVSAKDYYAVGMAVMNVLFIASTIGSIAFLERQIHVFDRVILANVSRWIYFIGTFISASIISALHLLIVYGFAWAVYGVSWPNLAAFFTVTLAFAIAVGGIAVLLTAISYRFNSEVIINFFSGIIVTLMAVLGGSFFPIGDSSPFIRMLGNLTPNGAGMSSYLKIIRGDGIVEISSHLLFLAVFALVAIIIAALSFPKRGASI</sequence>
<protein>
    <recommendedName>
        <fullName evidence="6">ABC-2 type transporter transmembrane domain-containing protein</fullName>
    </recommendedName>
</protein>
<dbReference type="InterPro" id="IPR051328">
    <property type="entry name" value="T7SS_ABC-Transporter"/>
</dbReference>
<evidence type="ECO:0000313" key="8">
    <source>
        <dbReference type="Proteomes" id="UP000216498"/>
    </source>
</evidence>
<dbReference type="Proteomes" id="UP000216498">
    <property type="component" value="Unassembled WGS sequence"/>
</dbReference>
<evidence type="ECO:0000313" key="7">
    <source>
        <dbReference type="EMBL" id="OZU87841.1"/>
    </source>
</evidence>
<evidence type="ECO:0000256" key="5">
    <source>
        <dbReference type="SAM" id="Phobius"/>
    </source>
</evidence>
<feature type="transmembrane region" description="Helical" evidence="5">
    <location>
        <begin position="224"/>
        <end position="247"/>
    </location>
</feature>
<evidence type="ECO:0000256" key="3">
    <source>
        <dbReference type="ARBA" id="ARBA00022989"/>
    </source>
</evidence>
<organism evidence="7 8">
    <name type="scientific">Virgibacillus indicus</name>
    <dbReference type="NCBI Taxonomy" id="2024554"/>
    <lineage>
        <taxon>Bacteria</taxon>
        <taxon>Bacillati</taxon>
        <taxon>Bacillota</taxon>
        <taxon>Bacilli</taxon>
        <taxon>Bacillales</taxon>
        <taxon>Bacillaceae</taxon>
        <taxon>Virgibacillus</taxon>
    </lineage>
</organism>
<gene>
    <name evidence="7" type="ORF">CIL03_14135</name>
</gene>
<dbReference type="OrthoDB" id="3078158at2"/>
<keyword evidence="8" id="KW-1185">Reference proteome</keyword>
<dbReference type="EMBL" id="NPMS01000007">
    <property type="protein sequence ID" value="OZU87841.1"/>
    <property type="molecule type" value="Genomic_DNA"/>
</dbReference>
<dbReference type="RefSeq" id="WP_094886529.1">
    <property type="nucleotide sequence ID" value="NZ_NPMS01000007.1"/>
</dbReference>
<feature type="transmembrane region" description="Helical" evidence="5">
    <location>
        <begin position="395"/>
        <end position="413"/>
    </location>
</feature>
<accession>A0A265N7R5</accession>
<keyword evidence="2 5" id="KW-0812">Transmembrane</keyword>
<feature type="transmembrane region" description="Helical" evidence="5">
    <location>
        <begin position="20"/>
        <end position="42"/>
    </location>
</feature>
<comment type="caution">
    <text evidence="7">The sequence shown here is derived from an EMBL/GenBank/DDBJ whole genome shotgun (WGS) entry which is preliminary data.</text>
</comment>
<feature type="domain" description="ABC-2 type transporter transmembrane" evidence="6">
    <location>
        <begin position="23"/>
        <end position="411"/>
    </location>
</feature>
<keyword evidence="4 5" id="KW-0472">Membrane</keyword>
<proteinExistence type="predicted"/>
<dbReference type="GO" id="GO:0016020">
    <property type="term" value="C:membrane"/>
    <property type="evidence" value="ECO:0007669"/>
    <property type="project" value="UniProtKB-SubCell"/>
</dbReference>
<feature type="transmembrane region" description="Helical" evidence="5">
    <location>
        <begin position="301"/>
        <end position="322"/>
    </location>
</feature>
<dbReference type="Pfam" id="PF12698">
    <property type="entry name" value="ABC2_membrane_3"/>
    <property type="match status" value="1"/>
</dbReference>
<evidence type="ECO:0000256" key="1">
    <source>
        <dbReference type="ARBA" id="ARBA00004141"/>
    </source>
</evidence>
<dbReference type="GO" id="GO:0140359">
    <property type="term" value="F:ABC-type transporter activity"/>
    <property type="evidence" value="ECO:0007669"/>
    <property type="project" value="InterPro"/>
</dbReference>
<dbReference type="PANTHER" id="PTHR43077">
    <property type="entry name" value="TRANSPORT PERMEASE YVFS-RELATED"/>
    <property type="match status" value="1"/>
</dbReference>
<evidence type="ECO:0000256" key="4">
    <source>
        <dbReference type="ARBA" id="ARBA00023136"/>
    </source>
</evidence>
<keyword evidence="3 5" id="KW-1133">Transmembrane helix</keyword>
<feature type="transmembrane region" description="Helical" evidence="5">
    <location>
        <begin position="267"/>
        <end position="289"/>
    </location>
</feature>
<dbReference type="AlphaFoldDB" id="A0A265N7R5"/>
<comment type="subcellular location">
    <subcellularLocation>
        <location evidence="1">Membrane</location>
        <topology evidence="1">Multi-pass membrane protein</topology>
    </subcellularLocation>
</comment>
<evidence type="ECO:0000256" key="2">
    <source>
        <dbReference type="ARBA" id="ARBA00022692"/>
    </source>
</evidence>
<dbReference type="PANTHER" id="PTHR43077:SF10">
    <property type="entry name" value="TRANSPORT PERMEASE PROTEIN"/>
    <property type="match status" value="1"/>
</dbReference>
<evidence type="ECO:0000259" key="6">
    <source>
        <dbReference type="Pfam" id="PF12698"/>
    </source>
</evidence>
<feature type="transmembrane region" description="Helical" evidence="5">
    <location>
        <begin position="334"/>
        <end position="356"/>
    </location>
</feature>
<dbReference type="InterPro" id="IPR013525">
    <property type="entry name" value="ABC2_TM"/>
</dbReference>
<name>A0A265N7R5_9BACI</name>
<reference evidence="7 8" key="1">
    <citation type="submission" date="2017-08" db="EMBL/GenBank/DDBJ databases">
        <title>Virgibacillus indicus sp. nov. and Virgibacillus profoundi sp. nov, two moderately halophilic bacteria isolated from marine sediment by using the Microfluidic Streak Plate.</title>
        <authorList>
            <person name="Xu B."/>
            <person name="Hu B."/>
            <person name="Wang J."/>
            <person name="Zhu Y."/>
            <person name="Huang L."/>
            <person name="Du W."/>
            <person name="Huang Y."/>
        </authorList>
    </citation>
    <scope>NUCLEOTIDE SEQUENCE [LARGE SCALE GENOMIC DNA]</scope>
    <source>
        <strain evidence="7 8">IO3-P2-C2</strain>
    </source>
</reference>